<organism evidence="1 2">
    <name type="scientific">Cetraspora pellucida</name>
    <dbReference type="NCBI Taxonomy" id="1433469"/>
    <lineage>
        <taxon>Eukaryota</taxon>
        <taxon>Fungi</taxon>
        <taxon>Fungi incertae sedis</taxon>
        <taxon>Mucoromycota</taxon>
        <taxon>Glomeromycotina</taxon>
        <taxon>Glomeromycetes</taxon>
        <taxon>Diversisporales</taxon>
        <taxon>Gigasporaceae</taxon>
        <taxon>Cetraspora</taxon>
    </lineage>
</organism>
<protein>
    <submittedName>
        <fullName evidence="1">8398_t:CDS:1</fullName>
    </submittedName>
</protein>
<name>A0A9N9JR83_9GLOM</name>
<comment type="caution">
    <text evidence="1">The sequence shown here is derived from an EMBL/GenBank/DDBJ whole genome shotgun (WGS) entry which is preliminary data.</text>
</comment>
<accession>A0A9N9JR83</accession>
<proteinExistence type="predicted"/>
<dbReference type="OrthoDB" id="2369193at2759"/>
<dbReference type="Proteomes" id="UP000789759">
    <property type="component" value="Unassembled WGS sequence"/>
</dbReference>
<evidence type="ECO:0000313" key="1">
    <source>
        <dbReference type="EMBL" id="CAG8793410.1"/>
    </source>
</evidence>
<feature type="non-terminal residue" evidence="1">
    <location>
        <position position="171"/>
    </location>
</feature>
<evidence type="ECO:0000313" key="2">
    <source>
        <dbReference type="Proteomes" id="UP000789759"/>
    </source>
</evidence>
<dbReference type="AlphaFoldDB" id="A0A9N9JR83"/>
<dbReference type="EMBL" id="CAJVQA010027991">
    <property type="protein sequence ID" value="CAG8793410.1"/>
    <property type="molecule type" value="Genomic_DNA"/>
</dbReference>
<gene>
    <name evidence="1" type="ORF">CPELLU_LOCUS17166</name>
</gene>
<keyword evidence="2" id="KW-1185">Reference proteome</keyword>
<sequence length="171" mass="20326">LACDEWSGKWNNTEWPEKLSPTYCDSTKTFTFLFDQIEDTAISPYYQEDPEEYMLIAYVEKCDDLLVPFRLGAKFEGLASPQFINDDICKYEFDRQTNLCFKLETELKEGNTINLVRLYSFTIAAWKLCYILDCLAHNRDLINLRKGFRYVYSGRWYRSCKRPKRRIGNIK</sequence>
<reference evidence="1" key="1">
    <citation type="submission" date="2021-06" db="EMBL/GenBank/DDBJ databases">
        <authorList>
            <person name="Kallberg Y."/>
            <person name="Tangrot J."/>
            <person name="Rosling A."/>
        </authorList>
    </citation>
    <scope>NUCLEOTIDE SEQUENCE</scope>
    <source>
        <strain evidence="1">FL966</strain>
    </source>
</reference>